<reference evidence="1 2" key="1">
    <citation type="submission" date="2023-02" db="EMBL/GenBank/DDBJ databases">
        <title>Genome sequence of Paenibacillus kyungheensis KACC 18744.</title>
        <authorList>
            <person name="Kim S."/>
            <person name="Heo J."/>
            <person name="Kwon S.-W."/>
        </authorList>
    </citation>
    <scope>NUCLEOTIDE SEQUENCE [LARGE SCALE GENOMIC DNA]</scope>
    <source>
        <strain evidence="1 2">KACC 18744</strain>
    </source>
</reference>
<protein>
    <submittedName>
        <fullName evidence="1">Alpha/beta hydrolase family protein</fullName>
    </submittedName>
</protein>
<dbReference type="RefSeq" id="WP_273612688.1">
    <property type="nucleotide sequence ID" value="NZ_CP117416.1"/>
</dbReference>
<dbReference type="Proteomes" id="UP001220509">
    <property type="component" value="Chromosome"/>
</dbReference>
<dbReference type="GO" id="GO:0016787">
    <property type="term" value="F:hydrolase activity"/>
    <property type="evidence" value="ECO:0007669"/>
    <property type="project" value="UniProtKB-KW"/>
</dbReference>
<dbReference type="EMBL" id="CP117416">
    <property type="protein sequence ID" value="WCT54146.1"/>
    <property type="molecule type" value="Genomic_DNA"/>
</dbReference>
<accession>A0AAX3LW76</accession>
<dbReference type="PANTHER" id="PTHR22946">
    <property type="entry name" value="DIENELACTONE HYDROLASE DOMAIN-CONTAINING PROTEIN-RELATED"/>
    <property type="match status" value="1"/>
</dbReference>
<keyword evidence="2" id="KW-1185">Reference proteome</keyword>
<dbReference type="KEGG" id="pka:PQ456_13120"/>
<proteinExistence type="predicted"/>
<dbReference type="AlphaFoldDB" id="A0AAX3LW76"/>
<dbReference type="SUPFAM" id="SSF53474">
    <property type="entry name" value="alpha/beta-Hydrolases"/>
    <property type="match status" value="1"/>
</dbReference>
<dbReference type="Gene3D" id="3.40.50.1820">
    <property type="entry name" value="alpha/beta hydrolase"/>
    <property type="match status" value="1"/>
</dbReference>
<organism evidence="1 2">
    <name type="scientific">Paenibacillus kyungheensis</name>
    <dbReference type="NCBI Taxonomy" id="1452732"/>
    <lineage>
        <taxon>Bacteria</taxon>
        <taxon>Bacillati</taxon>
        <taxon>Bacillota</taxon>
        <taxon>Bacilli</taxon>
        <taxon>Bacillales</taxon>
        <taxon>Paenibacillaceae</taxon>
        <taxon>Paenibacillus</taxon>
    </lineage>
</organism>
<dbReference type="InterPro" id="IPR050261">
    <property type="entry name" value="FrsA_esterase"/>
</dbReference>
<evidence type="ECO:0000313" key="2">
    <source>
        <dbReference type="Proteomes" id="UP001220509"/>
    </source>
</evidence>
<gene>
    <name evidence="1" type="ORF">PQ456_13120</name>
</gene>
<name>A0AAX3LW76_9BACL</name>
<dbReference type="InterPro" id="IPR025890">
    <property type="entry name" value="Abhydrolase_bac"/>
</dbReference>
<sequence length="344" mass="38428">MNRWQGDQLLQQWYAELISNHPERSSYSNIIEQQTQLRNILPQLIGTFATQDDHSITLLETVDCGTYIRKRIECSASPYSYFAAYVLIPKQITAPAPAVIAVHGHGYGSREIVGLLPDGKPDLNTPGIHQHYAIQLVNRGLITIAPDVIGFGERRLAEDMANHADIANSCDSLSSRMLLMGKTLAGFRVHEMLKVIDIVSDMPEVNSERIGIMGFSGGALIAYLTAALDQRIRATVLTGFPNTYQNSILHIHHCICNYIPGQALYADLPQWIGLIAPRPLFVEAGRHDRIFPIQGVQKAIAQLQQIYQQHDAEQQFASDIFEGAHEISGRYAYDWIQKKLAILD</sequence>
<dbReference type="Pfam" id="PF12715">
    <property type="entry name" value="Abhydrolase_7"/>
    <property type="match status" value="1"/>
</dbReference>
<keyword evidence="1" id="KW-0378">Hydrolase</keyword>
<dbReference type="InterPro" id="IPR029058">
    <property type="entry name" value="AB_hydrolase_fold"/>
</dbReference>
<evidence type="ECO:0000313" key="1">
    <source>
        <dbReference type="EMBL" id="WCT54146.1"/>
    </source>
</evidence>